<dbReference type="Gene3D" id="3.40.50.300">
    <property type="entry name" value="P-loop containing nucleotide triphosphate hydrolases"/>
    <property type="match status" value="1"/>
</dbReference>
<evidence type="ECO:0000256" key="1">
    <source>
        <dbReference type="SAM" id="Coils"/>
    </source>
</evidence>
<evidence type="ECO:0000313" key="2">
    <source>
        <dbReference type="EMBL" id="KKN24636.1"/>
    </source>
</evidence>
<name>A0A0F9RHX8_9ZZZZ</name>
<gene>
    <name evidence="2" type="ORF">LCGC14_0892890</name>
</gene>
<feature type="coiled-coil region" evidence="1">
    <location>
        <begin position="837"/>
        <end position="864"/>
    </location>
</feature>
<accession>A0A0F9RHX8</accession>
<dbReference type="SUPFAM" id="SSF52540">
    <property type="entry name" value="P-loop containing nucleoside triphosphate hydrolases"/>
    <property type="match status" value="1"/>
</dbReference>
<dbReference type="InterPro" id="IPR027417">
    <property type="entry name" value="P-loop_NTPase"/>
</dbReference>
<reference evidence="2" key="1">
    <citation type="journal article" date="2015" name="Nature">
        <title>Complex archaea that bridge the gap between prokaryotes and eukaryotes.</title>
        <authorList>
            <person name="Spang A."/>
            <person name="Saw J.H."/>
            <person name="Jorgensen S.L."/>
            <person name="Zaremba-Niedzwiedzka K."/>
            <person name="Martijn J."/>
            <person name="Lind A.E."/>
            <person name="van Eijk R."/>
            <person name="Schleper C."/>
            <person name="Guy L."/>
            <person name="Ettema T.J."/>
        </authorList>
    </citation>
    <scope>NUCLEOTIDE SEQUENCE</scope>
</reference>
<dbReference type="EMBL" id="LAZR01002869">
    <property type="protein sequence ID" value="KKN24636.1"/>
    <property type="molecule type" value="Genomic_DNA"/>
</dbReference>
<proteinExistence type="predicted"/>
<keyword evidence="1" id="KW-0175">Coiled coil</keyword>
<comment type="caution">
    <text evidence="2">The sequence shown here is derived from an EMBL/GenBank/DDBJ whole genome shotgun (WGS) entry which is preliminary data.</text>
</comment>
<protein>
    <submittedName>
        <fullName evidence="2">Uncharacterized protein</fullName>
    </submittedName>
</protein>
<organism evidence="2">
    <name type="scientific">marine sediment metagenome</name>
    <dbReference type="NCBI Taxonomy" id="412755"/>
    <lineage>
        <taxon>unclassified sequences</taxon>
        <taxon>metagenomes</taxon>
        <taxon>ecological metagenomes</taxon>
    </lineage>
</organism>
<sequence length="2024" mass="239247">MEKYPSSEGERSAISGYHPQYEITTWFAFEKLIDKTLEKIILVDPMAGQVDDFQIYSINRVDAYQVKWRKEPRFFSYKSHFIKERKSKPSMLRQLADGWKKLRKPNIRAIVHLYTNDSPSKRDHMESSNGVIPDGINNFEYFLNNIWNPAKENSEDFIENLPEDWQTILEDIRQNSGLSITEFGTFLRDCELDFRQIIPDHSEYEEEFNALYHFLLEEVANSDKKKPLIFSRDDLIRELGWKDRFTYRSSQNFILGDYYCPVEDKIGEFQEKFLSNDNGYMVLMGPPGIGKSSFLSNLEIEGNTLLIKYFINIEGSGATVRFKADGFNYLHDLLLKFENLGFKTKTKKIKYELFDLQSEFQQILEQLNKKWLTEGLRTVIIIDGIDHLERGKSPQIPLTDILLYPLDIPEGIFFILGTQNLNLIGSEIKYTLEDEKRIIKLENLSKNSVLKIIKQFNIQFNLTSNQEDLIYEKSNGHPLALIYLLKYISSFENSIEIDNLLKEYPTYKTKIEEVYYSHWNSIKSEGKFVWFFGQIARLRKFIDLKWINQAFGIEEANILERFKQYFRVEQSFRAYFFHSSFKEFLLEESQKSLGESLKDRDLVFHRSLVKKILNSDFSEYDPLRYELLYHLYHSEEFDKIIELASQDFFREQFFKFRPLQDIETDIKIFLDTINRMEKGDKLPLVILIGAEFYQRKNSLKDFYAEILSILMYLEKVEIVLDYCRDGYKLNVPAIVALGLSEDLFNIFNYAESREGVILEEIKNQAKILFNLAEPLEFFSSEHVSDEDYKRLFSWIAAAVNFYDLEKILEKTVEIRLSFNESEYSKIKVHIIDFLYTLVLEKNILQDKSRELELLEDQLDLTIESDLITWIKLLIQKTKFYIKINSDDQVNVLVQKIEKIIEQRRINLPISIFRRISEVYLELGEDFSKILHFYKDEFTQHILELNNYINFSENSYSQQFLGILSLMRILIVIGKIDSDQILNQPEILDEKSTAAFFFRKALYIVADIWVNGYTSSKLSIDKFEEIISNFLVSLEKFQNVDQYKIWAYNIPWKDLIEELIMSWGNFYPKHLDILKNRLIEEWNATSTNIYWYSGYIRSALLALTKFYADRTFIYEELSNLEYKMLKGRDRHGRLAQLVQQAKIYMKLEDKENVEKILNTFMRETLKVGYRKDPQLNSLINSLSLFVEDYPEKIEEKIALLASMIPILNDLTEGPAERWATEELLQVSTLILPSKVFQLFDWFIENESGQYFSCLNYILSVILEKYEVDLDLAKLIMKNYFIPLSKAVPNQFIKSLIRKVYFEQGEVPLKVFSEELVLEVRKFTLSSTRCEWLRTIVISLAELGFSVDYLAITTEEINKNHDEQYIVLEDNNRMDLIEVLNYVGNFSTYTELKNKIKDEKSFPWEVVIKKIVIKLTDTDFDTISHSINNEYILNHLSKFLFSNGTLKRAEKICLQILEKKDSTKFPSSAWWDPYYFESLTILARINPSLITKRLIPSIIKHISNDQFYIFDKILVLDKIISISTMQNDNNRKENWDAVENYLTALFDNVELCEFKFSYSSKNDKKIQEEILSLIINNLEHSINAISIKSIEICLSLLKMHNEPIWELISSQLDDSDKKHYGMLKLLYSYSQEFDNFPKNIIEKLKNLFNNPNIFYRIYIKDIFNKLGIELNFKHLDILTEFKNILSIKYPKPIQNPQIDHLINFYFDTILNRLSISSEFPKSTIREALKKLIFLEDSEILFKDKDDNMVLNHFHNVGLEFWALKPEFVAIRKAIYQITAILIDEELIDVNWVDLARSIHYFDNQLLNLNSFNRSGFIISPAFDKYHINSQNFLDKMDEILDNYYKKKFDGKVMIAEFTKFRFLNRPNGFEERKFLVLKNNINKQDFKKVDIKIINYEDLIIKSDNRDIIIQNRPLWRDISSSDWIALNPLIAKKLKWKISEEGLFRWVNEEGLLMVETKKWVDGFFDHQGVHFCTVGEGWIVIASQAAFEQIKSLGNIKGIFTLERGFYSSERYPITKKISRKYQF</sequence>